<keyword evidence="1" id="KW-1133">Transmembrane helix</keyword>
<feature type="transmembrane region" description="Helical" evidence="1">
    <location>
        <begin position="12"/>
        <end position="30"/>
    </location>
</feature>
<feature type="transmembrane region" description="Helical" evidence="1">
    <location>
        <begin position="36"/>
        <end position="53"/>
    </location>
</feature>
<name>A0ABV8JQB2_9FLAO</name>
<keyword evidence="3" id="KW-1185">Reference proteome</keyword>
<evidence type="ECO:0000256" key="1">
    <source>
        <dbReference type="SAM" id="Phobius"/>
    </source>
</evidence>
<sequence>MPKKDKILKIPLRISLTIILLGMLLKVLLWPYAKEIVLFGFANTGILYVFRHFNKPQRKFIDTVKLVLVLSWTINGIVRVLDFQHTLFLQIIVGIAFMTWFVMEGTAYFLDEDKKAKNQKLQVIWNFAIVIGALAIIAGSLLNVLNWPYAIPLLVLGIALIAGYILKDLFIKDKIQNKDGSNEEFQL</sequence>
<dbReference type="Proteomes" id="UP001595814">
    <property type="component" value="Unassembled WGS sequence"/>
</dbReference>
<feature type="transmembrane region" description="Helical" evidence="1">
    <location>
        <begin position="147"/>
        <end position="166"/>
    </location>
</feature>
<keyword evidence="1" id="KW-0472">Membrane</keyword>
<keyword evidence="1" id="KW-0812">Transmembrane</keyword>
<evidence type="ECO:0000313" key="2">
    <source>
        <dbReference type="EMBL" id="MFC4096630.1"/>
    </source>
</evidence>
<reference evidence="3" key="1">
    <citation type="journal article" date="2019" name="Int. J. Syst. Evol. Microbiol.">
        <title>The Global Catalogue of Microorganisms (GCM) 10K type strain sequencing project: providing services to taxonomists for standard genome sequencing and annotation.</title>
        <authorList>
            <consortium name="The Broad Institute Genomics Platform"/>
            <consortium name="The Broad Institute Genome Sequencing Center for Infectious Disease"/>
            <person name="Wu L."/>
            <person name="Ma J."/>
        </authorList>
    </citation>
    <scope>NUCLEOTIDE SEQUENCE [LARGE SCALE GENOMIC DNA]</scope>
    <source>
        <strain evidence="3">CECT 7477</strain>
    </source>
</reference>
<gene>
    <name evidence="2" type="ORF">ACFOUT_12150</name>
</gene>
<proteinExistence type="predicted"/>
<dbReference type="EMBL" id="JBHSAW010000010">
    <property type="protein sequence ID" value="MFC4096630.1"/>
    <property type="molecule type" value="Genomic_DNA"/>
</dbReference>
<evidence type="ECO:0000313" key="3">
    <source>
        <dbReference type="Proteomes" id="UP001595814"/>
    </source>
</evidence>
<protein>
    <submittedName>
        <fullName evidence="2">Uncharacterized protein</fullName>
    </submittedName>
</protein>
<feature type="transmembrane region" description="Helical" evidence="1">
    <location>
        <begin position="123"/>
        <end position="141"/>
    </location>
</feature>
<comment type="caution">
    <text evidence="2">The sequence shown here is derived from an EMBL/GenBank/DDBJ whole genome shotgun (WGS) entry which is preliminary data.</text>
</comment>
<organism evidence="2 3">
    <name type="scientific">Euzebyella saccharophila</name>
    <dbReference type="NCBI Taxonomy" id="679664"/>
    <lineage>
        <taxon>Bacteria</taxon>
        <taxon>Pseudomonadati</taxon>
        <taxon>Bacteroidota</taxon>
        <taxon>Flavobacteriia</taxon>
        <taxon>Flavobacteriales</taxon>
        <taxon>Flavobacteriaceae</taxon>
        <taxon>Euzebyella</taxon>
    </lineage>
</organism>
<dbReference type="RefSeq" id="WP_192461387.1">
    <property type="nucleotide sequence ID" value="NZ_JACYFJ010000002.1"/>
</dbReference>
<feature type="transmembrane region" description="Helical" evidence="1">
    <location>
        <begin position="87"/>
        <end position="111"/>
    </location>
</feature>
<feature type="transmembrane region" description="Helical" evidence="1">
    <location>
        <begin position="60"/>
        <end position="81"/>
    </location>
</feature>
<accession>A0ABV8JQB2</accession>